<sequence length="98" mass="10450">REIAGSAGSKSSSELPDTRPRAKDTIERKAPIPPVQGPKVRTVKEPEPLVSPPVLERGELREMRRLQQDVLGTGRPVSGGALVADPVPEPAIAEAEEP</sequence>
<evidence type="ECO:0000313" key="2">
    <source>
        <dbReference type="EMBL" id="CAE7524413.1"/>
    </source>
</evidence>
<feature type="compositionally biased region" description="Basic and acidic residues" evidence="1">
    <location>
        <begin position="16"/>
        <end position="30"/>
    </location>
</feature>
<evidence type="ECO:0000256" key="1">
    <source>
        <dbReference type="SAM" id="MobiDB-lite"/>
    </source>
</evidence>
<reference evidence="2" key="1">
    <citation type="submission" date="2021-02" db="EMBL/GenBank/DDBJ databases">
        <authorList>
            <person name="Dougan E. K."/>
            <person name="Rhodes N."/>
            <person name="Thang M."/>
            <person name="Chan C."/>
        </authorList>
    </citation>
    <scope>NUCLEOTIDE SEQUENCE</scope>
</reference>
<protein>
    <submittedName>
        <fullName evidence="2">Uncharacterized protein</fullName>
    </submittedName>
</protein>
<gene>
    <name evidence="2" type="ORF">SPIL2461_LOCUS13765</name>
</gene>
<evidence type="ECO:0000313" key="3">
    <source>
        <dbReference type="Proteomes" id="UP000649617"/>
    </source>
</evidence>
<dbReference type="AlphaFoldDB" id="A0A812T8J5"/>
<dbReference type="EMBL" id="CAJNIZ010030517">
    <property type="protein sequence ID" value="CAE7524413.1"/>
    <property type="molecule type" value="Genomic_DNA"/>
</dbReference>
<dbReference type="Proteomes" id="UP000649617">
    <property type="component" value="Unassembled WGS sequence"/>
</dbReference>
<feature type="compositionally biased region" description="Low complexity" evidence="1">
    <location>
        <begin position="84"/>
        <end position="98"/>
    </location>
</feature>
<feature type="region of interest" description="Disordered" evidence="1">
    <location>
        <begin position="71"/>
        <end position="98"/>
    </location>
</feature>
<keyword evidence="3" id="KW-1185">Reference proteome</keyword>
<comment type="caution">
    <text evidence="2">The sequence shown here is derived from an EMBL/GenBank/DDBJ whole genome shotgun (WGS) entry which is preliminary data.</text>
</comment>
<feature type="non-terminal residue" evidence="2">
    <location>
        <position position="98"/>
    </location>
</feature>
<name>A0A812T8J5_SYMPI</name>
<accession>A0A812T8J5</accession>
<organism evidence="2 3">
    <name type="scientific">Symbiodinium pilosum</name>
    <name type="common">Dinoflagellate</name>
    <dbReference type="NCBI Taxonomy" id="2952"/>
    <lineage>
        <taxon>Eukaryota</taxon>
        <taxon>Sar</taxon>
        <taxon>Alveolata</taxon>
        <taxon>Dinophyceae</taxon>
        <taxon>Suessiales</taxon>
        <taxon>Symbiodiniaceae</taxon>
        <taxon>Symbiodinium</taxon>
    </lineage>
</organism>
<feature type="region of interest" description="Disordered" evidence="1">
    <location>
        <begin position="1"/>
        <end position="54"/>
    </location>
</feature>
<proteinExistence type="predicted"/>